<dbReference type="EMBL" id="CP096255">
    <property type="protein sequence ID" value="UPT86328.1"/>
    <property type="molecule type" value="Genomic_DNA"/>
</dbReference>
<dbReference type="GO" id="GO:0046872">
    <property type="term" value="F:metal ion binding"/>
    <property type="evidence" value="ECO:0007669"/>
    <property type="project" value="UniProtKB-KW"/>
</dbReference>
<evidence type="ECO:0000313" key="18">
    <source>
        <dbReference type="Proteomes" id="UP000551709"/>
    </source>
</evidence>
<evidence type="ECO:0000256" key="9">
    <source>
        <dbReference type="ARBA" id="ARBA00022729"/>
    </source>
</evidence>
<dbReference type="PANTHER" id="PTHR38604">
    <property type="entry name" value="PERIPLASMIC NITRATE REDUCTASE, ELECTRON TRANSFER SUBUNIT"/>
    <property type="match status" value="1"/>
</dbReference>
<dbReference type="GO" id="GO:0009061">
    <property type="term" value="P:anaerobic respiration"/>
    <property type="evidence" value="ECO:0007669"/>
    <property type="project" value="InterPro"/>
</dbReference>
<comment type="subunit">
    <text evidence="4 14">Component of the periplasmic nitrate reductase NapAB complex composed of NapA and NapB.</text>
</comment>
<evidence type="ECO:0000256" key="8">
    <source>
        <dbReference type="ARBA" id="ARBA00022723"/>
    </source>
</evidence>
<evidence type="ECO:0000256" key="2">
    <source>
        <dbReference type="ARBA" id="ARBA00004418"/>
    </source>
</evidence>
<dbReference type="Gene3D" id="1.10.1130.10">
    <property type="entry name" value="Flavocytochrome C3, Chain A"/>
    <property type="match status" value="1"/>
</dbReference>
<comment type="function">
    <text evidence="1">Electron transfer subunit of the periplasmic nitrate reductase complex NapAB. Receives electrons from the membrane-anchored tetraheme c-type NapC protein and transfers these to NapA subunit, thus allowing electron flow between membrane and periplasm. Essential for periplasmic nitrate reduction with nitrate as the terminal electron acceptor.</text>
</comment>
<keyword evidence="7 15" id="KW-0349">Heme</keyword>
<reference evidence="17" key="1">
    <citation type="journal article" date="2017" name="Syst. Appl. Microbiol.">
        <title>Soybeans inoculated with root zone soils of Canadian native legumes harbour diverse and novel Bradyrhizobium spp. that possess agricultural potential.</title>
        <authorList>
            <person name="Bromfield E.S.P."/>
            <person name="Cloutier S."/>
            <person name="Tambong J.T."/>
            <person name="Tran Thi T.V."/>
        </authorList>
    </citation>
    <scope>NUCLEOTIDE SEQUENCE</scope>
    <source>
        <strain evidence="17">1S5</strain>
    </source>
</reference>
<reference evidence="17" key="2">
    <citation type="submission" date="2022-04" db="EMBL/GenBank/DDBJ databases">
        <authorList>
            <person name="Bromfield E.S.P."/>
            <person name="Cloutier S."/>
        </authorList>
    </citation>
    <scope>NUCLEOTIDE SEQUENCE</scope>
    <source>
        <strain evidence="17">1S5</strain>
    </source>
</reference>
<name>A0A8T5V8K8_9BRAD</name>
<comment type="PTM">
    <text evidence="15">Binds 2 heme C groups per subunit.</text>
</comment>
<evidence type="ECO:0000256" key="5">
    <source>
        <dbReference type="ARBA" id="ARBA00013773"/>
    </source>
</evidence>
<evidence type="ECO:0000313" key="17">
    <source>
        <dbReference type="EMBL" id="UPT86328.1"/>
    </source>
</evidence>
<keyword evidence="6 14" id="KW-0813">Transport</keyword>
<gene>
    <name evidence="17" type="ORF">HAP41_0000039715</name>
</gene>
<evidence type="ECO:0000256" key="7">
    <source>
        <dbReference type="ARBA" id="ARBA00022617"/>
    </source>
</evidence>
<accession>A0A8T5V8K8</accession>
<feature type="binding site" description="covalent" evidence="15">
    <location>
        <position position="127"/>
    </location>
    <ligand>
        <name>heme c</name>
        <dbReference type="ChEBI" id="CHEBI:61717"/>
        <label>2</label>
    </ligand>
</feature>
<comment type="similarity">
    <text evidence="3 14">Belongs to the NapB family.</text>
</comment>
<comment type="subcellular location">
    <subcellularLocation>
        <location evidence="2 14">Periplasm</location>
    </subcellularLocation>
</comment>
<evidence type="ECO:0000256" key="14">
    <source>
        <dbReference type="PIRNR" id="PIRNR006105"/>
    </source>
</evidence>
<feature type="binding site" description="axial binding residue" evidence="16">
    <location>
        <position position="128"/>
    </location>
    <ligand>
        <name>heme c</name>
        <dbReference type="ChEBI" id="CHEBI:61717"/>
        <label>2</label>
    </ligand>
    <ligandPart>
        <name>Fe</name>
        <dbReference type="ChEBI" id="CHEBI:18248"/>
    </ligandPart>
</feature>
<feature type="binding site" description="covalent" evidence="15">
    <location>
        <position position="124"/>
    </location>
    <ligand>
        <name>heme c</name>
        <dbReference type="ChEBI" id="CHEBI:61717"/>
        <label>2</label>
    </ligand>
</feature>
<evidence type="ECO:0000256" key="16">
    <source>
        <dbReference type="PIRSR" id="PIRSR006105-2"/>
    </source>
</evidence>
<feature type="binding site" description="axial binding residue" evidence="16">
    <location>
        <position position="70"/>
    </location>
    <ligand>
        <name>heme c</name>
        <dbReference type="ChEBI" id="CHEBI:61717"/>
        <label>1</label>
    </ligand>
    <ligandPart>
        <name>Fe</name>
        <dbReference type="ChEBI" id="CHEBI:18248"/>
    </ligandPart>
</feature>
<organism evidence="17 18">
    <name type="scientific">Bradyrhizobium barranii subsp. apii</name>
    <dbReference type="NCBI Taxonomy" id="2819348"/>
    <lineage>
        <taxon>Bacteria</taxon>
        <taxon>Pseudomonadati</taxon>
        <taxon>Pseudomonadota</taxon>
        <taxon>Alphaproteobacteria</taxon>
        <taxon>Hyphomicrobiales</taxon>
        <taxon>Nitrobacteraceae</taxon>
        <taxon>Bradyrhizobium</taxon>
        <taxon>Bradyrhizobium barranii</taxon>
    </lineage>
</organism>
<evidence type="ECO:0000256" key="15">
    <source>
        <dbReference type="PIRSR" id="PIRSR006105-1"/>
    </source>
</evidence>
<keyword evidence="11 14" id="KW-0249">Electron transport</keyword>
<keyword evidence="10 14" id="KW-0574">Periplasm</keyword>
<evidence type="ECO:0000256" key="12">
    <source>
        <dbReference type="ARBA" id="ARBA00023004"/>
    </source>
</evidence>
<dbReference type="InterPro" id="IPR036280">
    <property type="entry name" value="Multihaem_cyt_sf"/>
</dbReference>
<evidence type="ECO:0000256" key="4">
    <source>
        <dbReference type="ARBA" id="ARBA00011752"/>
    </source>
</evidence>
<evidence type="ECO:0000256" key="1">
    <source>
        <dbReference type="ARBA" id="ARBA00002599"/>
    </source>
</evidence>
<feature type="binding site" description="axial binding residue" evidence="16">
    <location>
        <position position="88"/>
    </location>
    <ligand>
        <name>heme c</name>
        <dbReference type="ChEBI" id="CHEBI:61717"/>
        <label>1</label>
    </ligand>
    <ligandPart>
        <name>Fe</name>
        <dbReference type="ChEBI" id="CHEBI:18248"/>
    </ligandPart>
</feature>
<keyword evidence="9" id="KW-0732">Signal</keyword>
<dbReference type="SUPFAM" id="SSF48695">
    <property type="entry name" value="Multiheme cytochromes"/>
    <property type="match status" value="1"/>
</dbReference>
<dbReference type="FunFam" id="1.10.1130.10:FF:000001">
    <property type="entry name" value="Periplasmic nitrate reductase, electron transfer subunit"/>
    <property type="match status" value="1"/>
</dbReference>
<proteinExistence type="inferred from homology"/>
<evidence type="ECO:0000256" key="10">
    <source>
        <dbReference type="ARBA" id="ARBA00022764"/>
    </source>
</evidence>
<keyword evidence="8 16" id="KW-0479">Metal-binding</keyword>
<dbReference type="AlphaFoldDB" id="A0A8T5V8K8"/>
<keyword evidence="12 16" id="KW-0408">Iron</keyword>
<feature type="binding site" description="covalent" evidence="15">
    <location>
        <position position="87"/>
    </location>
    <ligand>
        <name>heme c</name>
        <dbReference type="ChEBI" id="CHEBI:61717"/>
        <label>1</label>
    </ligand>
</feature>
<dbReference type="PANTHER" id="PTHR38604:SF1">
    <property type="entry name" value="PERIPLASMIC NITRATE REDUCTASE, ELECTRON TRANSFER SUBUNIT"/>
    <property type="match status" value="1"/>
</dbReference>
<dbReference type="InterPro" id="IPR005591">
    <property type="entry name" value="NapB"/>
</dbReference>
<sequence length="158" mass="17084">MMKRFGIALLAVAIAIAAGASSLTAQTVTSGLRGPAPLNDEGAAPPMLPNRNTSEREVRNYPEQPPVIPHTIDGYQIDLNGNKCLSCHARARIAESQAPMVSITHFMDRDGQFLASISPRRFFCTECHVPQNTATPPESNDFIDIDTLLSRASPGGRR</sequence>
<dbReference type="RefSeq" id="WP_166080559.1">
    <property type="nucleotide sequence ID" value="NZ_CP096255.1"/>
</dbReference>
<feature type="binding site" description="covalent" evidence="15">
    <location>
        <position position="84"/>
    </location>
    <ligand>
        <name>heme c</name>
        <dbReference type="ChEBI" id="CHEBI:61717"/>
        <label>1</label>
    </ligand>
</feature>
<dbReference type="GO" id="GO:0042597">
    <property type="term" value="C:periplasmic space"/>
    <property type="evidence" value="ECO:0007669"/>
    <property type="project" value="UniProtKB-SubCell"/>
</dbReference>
<evidence type="ECO:0000256" key="6">
    <source>
        <dbReference type="ARBA" id="ARBA00022448"/>
    </source>
</evidence>
<dbReference type="Pfam" id="PF03892">
    <property type="entry name" value="NapB"/>
    <property type="match status" value="1"/>
</dbReference>
<evidence type="ECO:0000256" key="13">
    <source>
        <dbReference type="ARBA" id="ARBA00031832"/>
    </source>
</evidence>
<feature type="binding site" description="axial binding residue" evidence="16">
    <location>
        <position position="105"/>
    </location>
    <ligand>
        <name>heme c</name>
        <dbReference type="ChEBI" id="CHEBI:61717"/>
        <label>2</label>
    </ligand>
    <ligandPart>
        <name>Fe</name>
        <dbReference type="ChEBI" id="CHEBI:18248"/>
    </ligandPart>
</feature>
<evidence type="ECO:0000256" key="3">
    <source>
        <dbReference type="ARBA" id="ARBA00007368"/>
    </source>
</evidence>
<evidence type="ECO:0000256" key="11">
    <source>
        <dbReference type="ARBA" id="ARBA00022982"/>
    </source>
</evidence>
<dbReference type="Proteomes" id="UP000551709">
    <property type="component" value="Chromosome"/>
</dbReference>
<protein>
    <recommendedName>
        <fullName evidence="5 14">Periplasmic nitrate reductase, electron transfer subunit</fullName>
    </recommendedName>
    <alternativeName>
        <fullName evidence="13 14">Diheme cytochrome c NapB</fullName>
    </alternativeName>
</protein>
<dbReference type="PIRSF" id="PIRSF006105">
    <property type="entry name" value="NapB"/>
    <property type="match status" value="1"/>
</dbReference>